<name>A0A6J7CNU8_9ZZZZ</name>
<dbReference type="InterPro" id="IPR029021">
    <property type="entry name" value="Prot-tyrosine_phosphatase-like"/>
</dbReference>
<evidence type="ECO:0000256" key="2">
    <source>
        <dbReference type="ARBA" id="ARBA00022801"/>
    </source>
</evidence>
<dbReference type="Pfam" id="PF03747">
    <property type="entry name" value="ADP_ribosyl_GH"/>
    <property type="match status" value="1"/>
</dbReference>
<organism evidence="3">
    <name type="scientific">freshwater metagenome</name>
    <dbReference type="NCBI Taxonomy" id="449393"/>
    <lineage>
        <taxon>unclassified sequences</taxon>
        <taxon>metagenomes</taxon>
        <taxon>ecological metagenomes</taxon>
    </lineage>
</organism>
<dbReference type="InterPro" id="IPR005502">
    <property type="entry name" value="Ribosyl_crysJ1"/>
</dbReference>
<comment type="similarity">
    <text evidence="1">Belongs to the ADP-ribosylglycohydrolase family.</text>
</comment>
<dbReference type="PANTHER" id="PTHR16222:SF24">
    <property type="entry name" value="ADP-RIBOSYLHYDROLASE ARH3"/>
    <property type="match status" value="1"/>
</dbReference>
<dbReference type="SUPFAM" id="SSF101478">
    <property type="entry name" value="ADP-ribosylglycohydrolase"/>
    <property type="match status" value="1"/>
</dbReference>
<proteinExistence type="inferred from homology"/>
<dbReference type="Gene3D" id="3.90.190.10">
    <property type="entry name" value="Protein tyrosine phosphatase superfamily"/>
    <property type="match status" value="1"/>
</dbReference>
<dbReference type="EMBL" id="CAFBLS010000012">
    <property type="protein sequence ID" value="CAB4860242.1"/>
    <property type="molecule type" value="Genomic_DNA"/>
</dbReference>
<keyword evidence="2" id="KW-0378">Hydrolase</keyword>
<dbReference type="PANTHER" id="PTHR16222">
    <property type="entry name" value="ADP-RIBOSYLGLYCOHYDROLASE"/>
    <property type="match status" value="1"/>
</dbReference>
<dbReference type="InterPro" id="IPR050792">
    <property type="entry name" value="ADP-ribosylglycohydrolase"/>
</dbReference>
<accession>A0A6J7CNU8</accession>
<dbReference type="AlphaFoldDB" id="A0A6J7CNU8"/>
<evidence type="ECO:0000256" key="1">
    <source>
        <dbReference type="ARBA" id="ARBA00010702"/>
    </source>
</evidence>
<sequence>MTEQRNTALTPAQVDRAAGVLLALACGDALGAGYEFMPARVNGELVAMVGGGSFGWAPGEWTDDTSMAIAIAEVSATGIDLREPKALDAITARFVSWAADARDVGIQTGAVLSTIGHSPTSEAATSSATDHFARTGRTGNGSLMRTAPVALAYLHDSQARQQAARAVSGLTHGDEEAGEACALWCDAIAHAVIHGNLEGLRIAVDGLPPDRAALWHARLDHAEAVAPHEIPSNGWVVAALQAAWSAITRTRIPIDDPGTGSFPAQHLQRALDAAVRAGDDTDTVAAIAGGLLGALWGASAIPLDWQRIVHGWPGMRARDLIALGLLTARGGRPDSSGWPLAPIQDYSSFADVQALAAHPHDPGVLLGGVGALRSLPLGVDAVVSLCRIGADEVPAAGVANGDHLEVWLIDSASNGANPHLGYLLGQAADAIAMLRGQGRTVLLHCVQAQSRTPAVAALYGARHRGVPIERAIDDVCAALPGARPNAAFMDALRGARL</sequence>
<dbReference type="SUPFAM" id="SSF52799">
    <property type="entry name" value="(Phosphotyrosine protein) phosphatases II"/>
    <property type="match status" value="1"/>
</dbReference>
<reference evidence="3" key="1">
    <citation type="submission" date="2020-05" db="EMBL/GenBank/DDBJ databases">
        <authorList>
            <person name="Chiriac C."/>
            <person name="Salcher M."/>
            <person name="Ghai R."/>
            <person name="Kavagutti S V."/>
        </authorList>
    </citation>
    <scope>NUCLEOTIDE SEQUENCE</scope>
</reference>
<protein>
    <submittedName>
        <fullName evidence="3">Unannotated protein</fullName>
    </submittedName>
</protein>
<gene>
    <name evidence="3" type="ORF">UFOPK3402_00168</name>
</gene>
<dbReference type="Gene3D" id="1.10.4080.10">
    <property type="entry name" value="ADP-ribosylation/Crystallin J1"/>
    <property type="match status" value="1"/>
</dbReference>
<dbReference type="GO" id="GO:0016787">
    <property type="term" value="F:hydrolase activity"/>
    <property type="evidence" value="ECO:0007669"/>
    <property type="project" value="UniProtKB-KW"/>
</dbReference>
<dbReference type="CDD" id="cd14498">
    <property type="entry name" value="DSP"/>
    <property type="match status" value="1"/>
</dbReference>
<dbReference type="InterPro" id="IPR036705">
    <property type="entry name" value="Ribosyl_crysJ1_sf"/>
</dbReference>
<evidence type="ECO:0000313" key="3">
    <source>
        <dbReference type="EMBL" id="CAB4860242.1"/>
    </source>
</evidence>